<evidence type="ECO:0000256" key="6">
    <source>
        <dbReference type="ARBA" id="ARBA00022801"/>
    </source>
</evidence>
<dbReference type="PROSITE" id="PS00893">
    <property type="entry name" value="NUDIX_BOX"/>
    <property type="match status" value="1"/>
</dbReference>
<organism evidence="15 16">
    <name type="scientific">Methylococcus capsulatus (strain ATCC 33009 / NCIMB 11132 / Bath)</name>
    <dbReference type="NCBI Taxonomy" id="243233"/>
    <lineage>
        <taxon>Bacteria</taxon>
        <taxon>Pseudomonadati</taxon>
        <taxon>Pseudomonadota</taxon>
        <taxon>Gammaproteobacteria</taxon>
        <taxon>Methylococcales</taxon>
        <taxon>Methylococcaceae</taxon>
        <taxon>Methylococcus</taxon>
    </lineage>
</organism>
<dbReference type="Gene3D" id="3.90.79.10">
    <property type="entry name" value="Nucleoside Triphosphate Pyrophosphohydrolase"/>
    <property type="match status" value="1"/>
</dbReference>
<dbReference type="SUPFAM" id="SSF55811">
    <property type="entry name" value="Nudix"/>
    <property type="match status" value="1"/>
</dbReference>
<dbReference type="HOGENOM" id="CLU_062658_6_1_6"/>
<evidence type="ECO:0000313" key="15">
    <source>
        <dbReference type="EMBL" id="AAU92507.1"/>
    </source>
</evidence>
<dbReference type="PANTHER" id="PTHR11839:SF5">
    <property type="entry name" value="ADP-RIBOSE PYROPHOSPHATASE"/>
    <property type="match status" value="1"/>
</dbReference>
<evidence type="ECO:0000256" key="11">
    <source>
        <dbReference type="ARBA" id="ARBA00033056"/>
    </source>
</evidence>
<feature type="binding site" evidence="13">
    <location>
        <position position="105"/>
    </location>
    <ligand>
        <name>Mg(2+)</name>
        <dbReference type="ChEBI" id="CHEBI:18420"/>
        <label>1</label>
    </ligand>
</feature>
<feature type="binding site" evidence="13">
    <location>
        <position position="101"/>
    </location>
    <ligand>
        <name>Mg(2+)</name>
        <dbReference type="ChEBI" id="CHEBI:18420"/>
        <label>1</label>
    </ligand>
</feature>
<evidence type="ECO:0000256" key="2">
    <source>
        <dbReference type="ARBA" id="ARBA00007482"/>
    </source>
</evidence>
<dbReference type="EC" id="3.6.1.13" evidence="3"/>
<evidence type="ECO:0000256" key="4">
    <source>
        <dbReference type="ARBA" id="ARBA00013297"/>
    </source>
</evidence>
<dbReference type="RefSeq" id="WP_010960753.1">
    <property type="nucleotide sequence ID" value="NC_002977.6"/>
</dbReference>
<feature type="binding site" evidence="13">
    <location>
        <position position="85"/>
    </location>
    <ligand>
        <name>Mg(2+)</name>
        <dbReference type="ChEBI" id="CHEBI:18420"/>
        <label>1</label>
    </ligand>
</feature>
<dbReference type="PANTHER" id="PTHR11839">
    <property type="entry name" value="UDP/ADP-SUGAR PYROPHOSPHATASE"/>
    <property type="match status" value="1"/>
</dbReference>
<feature type="binding site" evidence="13">
    <location>
        <position position="153"/>
    </location>
    <ligand>
        <name>Mg(2+)</name>
        <dbReference type="ChEBI" id="CHEBI:18420"/>
        <label>1</label>
    </ligand>
</feature>
<evidence type="ECO:0000256" key="1">
    <source>
        <dbReference type="ARBA" id="ARBA00001946"/>
    </source>
</evidence>
<dbReference type="Pfam" id="PF00293">
    <property type="entry name" value="NUDIX"/>
    <property type="match status" value="1"/>
</dbReference>
<evidence type="ECO:0000256" key="3">
    <source>
        <dbReference type="ARBA" id="ARBA00012453"/>
    </source>
</evidence>
<accession>Q608L3</accession>
<comment type="function">
    <text evidence="8">Acts on ADP-mannose and ADP-glucose as well as ADP-ribose. Prevents glycogen biosynthesis. The reaction catalyzed by this enzyme is a limiting step of the gluconeogenic process.</text>
</comment>
<evidence type="ECO:0000256" key="7">
    <source>
        <dbReference type="ARBA" id="ARBA00022842"/>
    </source>
</evidence>
<dbReference type="GO" id="GO:0005829">
    <property type="term" value="C:cytosol"/>
    <property type="evidence" value="ECO:0007669"/>
    <property type="project" value="TreeGrafter"/>
</dbReference>
<sequence>MTREFEVLREERLHGGFFTLLRLRLRHTLHGGGWSEIVTRELYHRSSCVAVIPYDPVADRVVLIEQFRVGPLKSGENPWLLEIVAGAVEPGEHTDEVAHRETLEEAGAQIRELIPVSEFFTTPGGCSESITLYCGIVDSSCLGGIHGLAEEHEDILVSVVDFAAAMTLLAEGRIRSAIPIIGLQWLALNRERLRMQYGVA</sequence>
<dbReference type="STRING" id="243233.MCA1477"/>
<protein>
    <recommendedName>
        <fullName evidence="4">ADP-ribose pyrophosphatase</fullName>
        <ecNumber evidence="3">3.6.1.13</ecNumber>
    </recommendedName>
    <alternativeName>
        <fullName evidence="9">ADP-ribose diphosphatase</fullName>
    </alternativeName>
    <alternativeName>
        <fullName evidence="11">ADP-ribose phosphohydrolase</fullName>
    </alternativeName>
    <alternativeName>
        <fullName evidence="10">Adenosine diphosphoribose pyrophosphatase</fullName>
    </alternativeName>
</protein>
<evidence type="ECO:0000256" key="12">
    <source>
        <dbReference type="ARBA" id="ARBA00049546"/>
    </source>
</evidence>
<reference evidence="15 16" key="1">
    <citation type="journal article" date="2004" name="PLoS Biol.">
        <title>Genomic insights into methanotrophy: the complete genome sequence of Methylococcus capsulatus (Bath).</title>
        <authorList>
            <person name="Ward N.L."/>
            <person name="Larsen O."/>
            <person name="Sakwa J."/>
            <person name="Bruseth L."/>
            <person name="Khouri H.M."/>
            <person name="Durkin A.S."/>
            <person name="Dimitrov G."/>
            <person name="Jiang L."/>
            <person name="Scanlan D."/>
            <person name="Kang K.H."/>
            <person name="Lewis M.R."/>
            <person name="Nelson K.E."/>
            <person name="Methe B.A."/>
            <person name="Wu M."/>
            <person name="Heidelberg J.F."/>
            <person name="Paulsen I.T."/>
            <person name="Fouts D.E."/>
            <person name="Ravel J."/>
            <person name="Tettelin H."/>
            <person name="Ren Q."/>
            <person name="Read T.D."/>
            <person name="DeBoy R.T."/>
            <person name="Seshadri R."/>
            <person name="Salzberg S.L."/>
            <person name="Jensen H.B."/>
            <person name="Birkeland N.K."/>
            <person name="Nelson W.C."/>
            <person name="Dodson R.J."/>
            <person name="Grindhaug S.H."/>
            <person name="Holt I.E."/>
            <person name="Eidhammer I."/>
            <person name="Jonasen I."/>
            <person name="Vanaken S."/>
            <person name="Utterback T.R."/>
            <person name="Feldblyum T.V."/>
            <person name="Fraser C.M."/>
            <person name="Lillehaug J.R."/>
            <person name="Eisen J.A."/>
        </authorList>
    </citation>
    <scope>NUCLEOTIDE SEQUENCE [LARGE SCALE GENOMIC DNA]</scope>
    <source>
        <strain evidence="16">ATCC 33009 / NCIMB 11132 / Bath</strain>
    </source>
</reference>
<keyword evidence="5 13" id="KW-0479">Metal-binding</keyword>
<name>Q608L3_METCA</name>
<dbReference type="AlphaFoldDB" id="Q608L3"/>
<dbReference type="CDD" id="cd24155">
    <property type="entry name" value="NUDIX_ADPRase"/>
    <property type="match status" value="1"/>
</dbReference>
<dbReference type="GeneID" id="88223750"/>
<dbReference type="InterPro" id="IPR020084">
    <property type="entry name" value="NUDIX_hydrolase_CS"/>
</dbReference>
<evidence type="ECO:0000259" key="14">
    <source>
        <dbReference type="PROSITE" id="PS51462"/>
    </source>
</evidence>
<keyword evidence="7 13" id="KW-0460">Magnesium</keyword>
<comment type="catalytic activity">
    <reaction evidence="12">
        <text>ADP-D-ribose + H2O = D-ribose 5-phosphate + AMP + 2 H(+)</text>
        <dbReference type="Rhea" id="RHEA:10412"/>
        <dbReference type="ChEBI" id="CHEBI:15377"/>
        <dbReference type="ChEBI" id="CHEBI:15378"/>
        <dbReference type="ChEBI" id="CHEBI:57967"/>
        <dbReference type="ChEBI" id="CHEBI:78346"/>
        <dbReference type="ChEBI" id="CHEBI:456215"/>
        <dbReference type="EC" id="3.6.1.13"/>
    </reaction>
</comment>
<dbReference type="GO" id="GO:0019693">
    <property type="term" value="P:ribose phosphate metabolic process"/>
    <property type="evidence" value="ECO:0007669"/>
    <property type="project" value="TreeGrafter"/>
</dbReference>
<dbReference type="GO" id="GO:0006753">
    <property type="term" value="P:nucleoside phosphate metabolic process"/>
    <property type="evidence" value="ECO:0007669"/>
    <property type="project" value="TreeGrafter"/>
</dbReference>
<dbReference type="InterPro" id="IPR004385">
    <property type="entry name" value="NDP_pyrophosphatase"/>
</dbReference>
<feature type="domain" description="Nudix hydrolase" evidence="14">
    <location>
        <begin position="44"/>
        <end position="182"/>
    </location>
</feature>
<gene>
    <name evidence="15" type="ordered locus">MCA1477</name>
</gene>
<evidence type="ECO:0000256" key="5">
    <source>
        <dbReference type="ARBA" id="ARBA00022723"/>
    </source>
</evidence>
<dbReference type="eggNOG" id="COG0494">
    <property type="taxonomic scope" value="Bacteria"/>
</dbReference>
<evidence type="ECO:0000256" key="8">
    <source>
        <dbReference type="ARBA" id="ARBA00025164"/>
    </source>
</evidence>
<dbReference type="InterPro" id="IPR000086">
    <property type="entry name" value="NUDIX_hydrolase_dom"/>
</dbReference>
<dbReference type="NCBIfam" id="TIGR00052">
    <property type="entry name" value="nudix-type nucleoside diphosphatase, YffH/AdpP family"/>
    <property type="match status" value="1"/>
</dbReference>
<comment type="similarity">
    <text evidence="2">Belongs to the Nudix hydrolase family. NudF subfamily.</text>
</comment>
<dbReference type="GO" id="GO:0047631">
    <property type="term" value="F:ADP-ribose diphosphatase activity"/>
    <property type="evidence" value="ECO:0007669"/>
    <property type="project" value="UniProtKB-EC"/>
</dbReference>
<dbReference type="InterPro" id="IPR015797">
    <property type="entry name" value="NUDIX_hydrolase-like_dom_sf"/>
</dbReference>
<evidence type="ECO:0000256" key="10">
    <source>
        <dbReference type="ARBA" id="ARBA00030308"/>
    </source>
</evidence>
<evidence type="ECO:0000256" key="9">
    <source>
        <dbReference type="ARBA" id="ARBA00030162"/>
    </source>
</evidence>
<keyword evidence="6" id="KW-0378">Hydrolase</keyword>
<dbReference type="KEGG" id="mca:MCA1477"/>
<comment type="cofactor">
    <cofactor evidence="1 13">
        <name>Mg(2+)</name>
        <dbReference type="ChEBI" id="CHEBI:18420"/>
    </cofactor>
</comment>
<dbReference type="EMBL" id="AE017282">
    <property type="protein sequence ID" value="AAU92507.1"/>
    <property type="molecule type" value="Genomic_DNA"/>
</dbReference>
<proteinExistence type="inferred from homology"/>
<evidence type="ECO:0000256" key="13">
    <source>
        <dbReference type="PIRSR" id="PIRSR604385-2"/>
    </source>
</evidence>
<dbReference type="Proteomes" id="UP000006821">
    <property type="component" value="Chromosome"/>
</dbReference>
<evidence type="ECO:0000313" key="16">
    <source>
        <dbReference type="Proteomes" id="UP000006821"/>
    </source>
</evidence>
<dbReference type="GO" id="GO:0019144">
    <property type="term" value="F:ADP-sugar diphosphatase activity"/>
    <property type="evidence" value="ECO:0007669"/>
    <property type="project" value="TreeGrafter"/>
</dbReference>
<dbReference type="PROSITE" id="PS51462">
    <property type="entry name" value="NUDIX"/>
    <property type="match status" value="1"/>
</dbReference>
<dbReference type="GO" id="GO:0046872">
    <property type="term" value="F:metal ion binding"/>
    <property type="evidence" value="ECO:0007669"/>
    <property type="project" value="UniProtKB-KW"/>
</dbReference>